<protein>
    <submittedName>
        <fullName evidence="2">Uncharacterized protein</fullName>
    </submittedName>
</protein>
<dbReference type="RefSeq" id="WP_271054190.1">
    <property type="nucleotide sequence ID" value="NZ_JAQIIO010000004.1"/>
</dbReference>
<dbReference type="EMBL" id="JAQIIO010000004">
    <property type="protein sequence ID" value="MDA5094491.1"/>
    <property type="molecule type" value="Genomic_DNA"/>
</dbReference>
<name>A0ABT4W1Y6_9RHOB</name>
<keyword evidence="1" id="KW-0732">Signal</keyword>
<evidence type="ECO:0000256" key="1">
    <source>
        <dbReference type="SAM" id="SignalP"/>
    </source>
</evidence>
<organism evidence="2 3">
    <name type="scientific">Aliiroseovarius salicola</name>
    <dbReference type="NCBI Taxonomy" id="3009082"/>
    <lineage>
        <taxon>Bacteria</taxon>
        <taxon>Pseudomonadati</taxon>
        <taxon>Pseudomonadota</taxon>
        <taxon>Alphaproteobacteria</taxon>
        <taxon>Rhodobacterales</taxon>
        <taxon>Paracoccaceae</taxon>
        <taxon>Aliiroseovarius</taxon>
    </lineage>
</organism>
<accession>A0ABT4W1Y6</accession>
<proteinExistence type="predicted"/>
<feature type="chain" id="PRO_5046429596" evidence="1">
    <location>
        <begin position="25"/>
        <end position="97"/>
    </location>
</feature>
<keyword evidence="3" id="KW-1185">Reference proteome</keyword>
<gene>
    <name evidence="2" type="ORF">O2N63_10375</name>
</gene>
<dbReference type="Proteomes" id="UP001528040">
    <property type="component" value="Unassembled WGS sequence"/>
</dbReference>
<evidence type="ECO:0000313" key="3">
    <source>
        <dbReference type="Proteomes" id="UP001528040"/>
    </source>
</evidence>
<sequence length="97" mass="10881">MNESFSRTIPMVCALLFVPIAAHADPKPMPFTYEQFEASVSHLDLEQCPSALPQENTFCRASIHHEEFHVFAFSYDGDSPLVGFKTYEAEGLEAILN</sequence>
<comment type="caution">
    <text evidence="2">The sequence shown here is derived from an EMBL/GenBank/DDBJ whole genome shotgun (WGS) entry which is preliminary data.</text>
</comment>
<feature type="signal peptide" evidence="1">
    <location>
        <begin position="1"/>
        <end position="24"/>
    </location>
</feature>
<evidence type="ECO:0000313" key="2">
    <source>
        <dbReference type="EMBL" id="MDA5094491.1"/>
    </source>
</evidence>
<reference evidence="2 3" key="1">
    <citation type="submission" date="2023-01" db="EMBL/GenBank/DDBJ databases">
        <authorList>
            <person name="Yoon J.-W."/>
        </authorList>
    </citation>
    <scope>NUCLEOTIDE SEQUENCE [LARGE SCALE GENOMIC DNA]</scope>
    <source>
        <strain evidence="2 3">KMU-50</strain>
    </source>
</reference>